<evidence type="ECO:0000313" key="2">
    <source>
        <dbReference type="Proteomes" id="UP000631670"/>
    </source>
</evidence>
<reference evidence="1 2" key="1">
    <citation type="submission" date="2020-10" db="EMBL/GenBank/DDBJ databases">
        <title>Sequencing the genomes of 1000 actinobacteria strains.</title>
        <authorList>
            <person name="Klenk H.-P."/>
        </authorList>
    </citation>
    <scope>NUCLEOTIDE SEQUENCE [LARGE SCALE GENOMIC DNA]</scope>
    <source>
        <strain evidence="1 2">DSM 44653</strain>
    </source>
</reference>
<dbReference type="InterPro" id="IPR051010">
    <property type="entry name" value="BCAA_transport"/>
</dbReference>
<evidence type="ECO:0000313" key="1">
    <source>
        <dbReference type="EMBL" id="MBE1502452.1"/>
    </source>
</evidence>
<protein>
    <submittedName>
        <fullName evidence="1">ABC-type branched-subunit amino acid transport system substrate-binding protein</fullName>
    </submittedName>
</protein>
<dbReference type="RefSeq" id="WP_192782939.1">
    <property type="nucleotide sequence ID" value="NZ_JADBEG010000001.1"/>
</dbReference>
<gene>
    <name evidence="1" type="ORF">H4696_009552</name>
</gene>
<dbReference type="Proteomes" id="UP000631670">
    <property type="component" value="Unassembled WGS sequence"/>
</dbReference>
<proteinExistence type="predicted"/>
<dbReference type="PANTHER" id="PTHR30483:SF6">
    <property type="entry name" value="PERIPLASMIC BINDING PROTEIN OF ABC TRANSPORTER FOR NATURAL AMINO ACIDS"/>
    <property type="match status" value="1"/>
</dbReference>
<accession>A0ABR9IGY6</accession>
<dbReference type="SUPFAM" id="SSF53822">
    <property type="entry name" value="Periplasmic binding protein-like I"/>
    <property type="match status" value="1"/>
</dbReference>
<dbReference type="Gene3D" id="3.40.50.2300">
    <property type="match status" value="2"/>
</dbReference>
<dbReference type="EMBL" id="JADBEG010000001">
    <property type="protein sequence ID" value="MBE1502452.1"/>
    <property type="molecule type" value="Genomic_DNA"/>
</dbReference>
<name>A0ABR9IGY6_9PSEU</name>
<keyword evidence="2" id="KW-1185">Reference proteome</keyword>
<organism evidence="1 2">
    <name type="scientific">Amycolatopsis lexingtonensis</name>
    <dbReference type="NCBI Taxonomy" id="218822"/>
    <lineage>
        <taxon>Bacteria</taxon>
        <taxon>Bacillati</taxon>
        <taxon>Actinomycetota</taxon>
        <taxon>Actinomycetes</taxon>
        <taxon>Pseudonocardiales</taxon>
        <taxon>Pseudonocardiaceae</taxon>
        <taxon>Amycolatopsis</taxon>
    </lineage>
</organism>
<sequence length="944" mass="104568">MAQTTTATQEHQRDPLAFPGSEKLVKLIGALYQRPRIGDLPRSLHQANVEWEPGYQDRQERAGRRGLPMVCLVRSDYCEGVLEEFSSRLRGARPSGSVRYAYLPLGEREATDTEGVATVASVKAVRDILWKARTELLRSPRSRGTGLRFGLFTLAVQLMGEQLSGHDSAPERTLMRRLQENGLMVRFRSAIENVGQELVPQNVAWRIPLLLLRLLTMVTFRIAVTGRVPGLSGRYRWFLRQPHLAPEMSGSFVRFALRLTDGEWQRESPEFVARLLVNAFLEDLRRGYRLRPAGFWRRRRMTYPVLLLDHVSTVNGGYRLLKLINDVRNQTGLFDPLLVVSTSDAPPPDATVSEERPNHTATEAGGAYRAWQHELLKDRRARDAAAWYLPIRLSADGSPDQRRGTRKELRSLGDTYVLRRRQSSPPWWATRWMRMGVPLVVLGLVASVVLLRYEDFRASHCGTSSELLTWTGSECVGISDGSFTLFDPADGTIRQVEQVIADQNRRAEKLHEEHGERPYITLVDFEALTSSNDTAEGLTAERESLEGFAVAQLRQLNATATSEPIVRMLIANGGRGMREGVRVAGQLKQLAELDKSVVGVVGLDMSSQPTRETIRALGNAGIPVVASTLSADDLADQNPIYFQVAPQNRREAAVAAAFAHQQPGPRTLRVYYSDDDADSYSTNLRDDVVKSFKDQGFSVEARAFAPDGGQVAPQSHERYGDRLVGNAASAGRDTCSYDGFVFFAGRGVPDFGDFAGGAAQCGSRATVIGDDDVSRYVADQVAREQNRALPYYYLSFANEPATDPQGLARDFYTTLNKTLFPFEQTERGRSFDGHAGLSYDAALVMITATAYLRETSANIPVTPGAVWREITAIHTSRPDAQQTNKYIEGVTGTIDYGGDIGRNVPEDKPVAVLRVEGGEVSRTPKAFCGLAVGHSSDPWCPTDR</sequence>
<comment type="caution">
    <text evidence="1">The sequence shown here is derived from an EMBL/GenBank/DDBJ whole genome shotgun (WGS) entry which is preliminary data.</text>
</comment>
<dbReference type="InterPro" id="IPR028082">
    <property type="entry name" value="Peripla_BP_I"/>
</dbReference>
<dbReference type="PANTHER" id="PTHR30483">
    <property type="entry name" value="LEUCINE-SPECIFIC-BINDING PROTEIN"/>
    <property type="match status" value="1"/>
</dbReference>